<evidence type="ECO:0000256" key="6">
    <source>
        <dbReference type="ARBA" id="ARBA00022771"/>
    </source>
</evidence>
<keyword evidence="8" id="KW-0862">Zinc</keyword>
<dbReference type="InterPro" id="IPR049548">
    <property type="entry name" value="Sina-like_RING"/>
</dbReference>
<feature type="region of interest" description="Disordered" evidence="10">
    <location>
        <begin position="1"/>
        <end position="36"/>
    </location>
</feature>
<keyword evidence="4" id="KW-0808">Transferase</keyword>
<dbReference type="PROSITE" id="PS51081">
    <property type="entry name" value="ZF_SIAH"/>
    <property type="match status" value="1"/>
</dbReference>
<evidence type="ECO:0000256" key="3">
    <source>
        <dbReference type="ARBA" id="ARBA00012483"/>
    </source>
</evidence>
<keyword evidence="6 9" id="KW-0863">Zinc-finger</keyword>
<dbReference type="AlphaFoldDB" id="A0A8T2BQW7"/>
<dbReference type="Proteomes" id="UP000694240">
    <property type="component" value="Chromosome 7"/>
</dbReference>
<evidence type="ECO:0000256" key="1">
    <source>
        <dbReference type="ARBA" id="ARBA00000900"/>
    </source>
</evidence>
<dbReference type="PANTHER" id="PTHR46632">
    <property type="entry name" value="E3 UBIQUITIN-PROTEIN LIGASE SINA-LIKE 4"/>
    <property type="match status" value="1"/>
</dbReference>
<evidence type="ECO:0000259" key="11">
    <source>
        <dbReference type="PROSITE" id="PS50089"/>
    </source>
</evidence>
<reference evidence="13 14" key="1">
    <citation type="submission" date="2020-12" db="EMBL/GenBank/DDBJ databases">
        <title>Concerted genomic and epigenomic changes stabilize Arabidopsis allopolyploids.</title>
        <authorList>
            <person name="Chen Z."/>
        </authorList>
    </citation>
    <scope>NUCLEOTIDE SEQUENCE [LARGE SCALE GENOMIC DNA]</scope>
    <source>
        <strain evidence="13">Allo738</strain>
        <tissue evidence="13">Leaf</tissue>
    </source>
</reference>
<gene>
    <name evidence="13" type="ORF">ISN45_Aa02g013710</name>
</gene>
<dbReference type="PANTHER" id="PTHR46632:SF11">
    <property type="entry name" value="E3 UBIQUITIN-PROTEIN LIGASE SINA-LIKE 1-RELATED"/>
    <property type="match status" value="1"/>
</dbReference>
<proteinExistence type="predicted"/>
<keyword evidence="7" id="KW-0833">Ubl conjugation pathway</keyword>
<organism evidence="13 14">
    <name type="scientific">Arabidopsis thaliana x Arabidopsis arenosa</name>
    <dbReference type="NCBI Taxonomy" id="1240361"/>
    <lineage>
        <taxon>Eukaryota</taxon>
        <taxon>Viridiplantae</taxon>
        <taxon>Streptophyta</taxon>
        <taxon>Embryophyta</taxon>
        <taxon>Tracheophyta</taxon>
        <taxon>Spermatophyta</taxon>
        <taxon>Magnoliopsida</taxon>
        <taxon>eudicotyledons</taxon>
        <taxon>Gunneridae</taxon>
        <taxon>Pentapetalae</taxon>
        <taxon>rosids</taxon>
        <taxon>malvids</taxon>
        <taxon>Brassicales</taxon>
        <taxon>Brassicaceae</taxon>
        <taxon>Camelineae</taxon>
        <taxon>Arabidopsis</taxon>
    </lineage>
</organism>
<name>A0A8T2BQW7_9BRAS</name>
<feature type="domain" description="RING-type" evidence="11">
    <location>
        <begin position="54"/>
        <end position="90"/>
    </location>
</feature>
<evidence type="ECO:0000256" key="9">
    <source>
        <dbReference type="PROSITE-ProRule" id="PRU00455"/>
    </source>
</evidence>
<dbReference type="Pfam" id="PF21362">
    <property type="entry name" value="Sina_RING"/>
    <property type="match status" value="1"/>
</dbReference>
<sequence>MVNGTNTELFLSGEASSSRPKRQRVLSMENDGGTASGNEVARSVTLFELDLLDCPICCNKLTTPIYQCDNGHIACSSCCIKVKHKCPYCSLSIGIYRSRIMEKILEAVFIKCPNAKHGCPEKIPYKKESESAHERECSFTLCYCPETNCNYTGVYKDLYGHYHANHKTDYTLFKCGQYNDAWVRIHTMKIFDFVVLQESEDGPLVVIQCFKESNGVCVTVNCIAPCAPGVGEFSYHLIYRKGSDIVSFESEEMNKIQEVSSYTPWDKYMLIPYCLLDEGPMLKMKICIRRLGEEV</sequence>
<dbReference type="InterPro" id="IPR044286">
    <property type="entry name" value="SINL_plant"/>
</dbReference>
<dbReference type="EC" id="2.3.2.27" evidence="3"/>
<dbReference type="PROSITE" id="PS50089">
    <property type="entry name" value="ZF_RING_2"/>
    <property type="match status" value="1"/>
</dbReference>
<feature type="domain" description="SIAH-type" evidence="12">
    <location>
        <begin position="107"/>
        <end position="167"/>
    </location>
</feature>
<evidence type="ECO:0000256" key="8">
    <source>
        <dbReference type="ARBA" id="ARBA00022833"/>
    </source>
</evidence>
<evidence type="ECO:0000256" key="4">
    <source>
        <dbReference type="ARBA" id="ARBA00022679"/>
    </source>
</evidence>
<dbReference type="InterPro" id="IPR013010">
    <property type="entry name" value="Znf_SIAH"/>
</dbReference>
<comment type="caution">
    <text evidence="13">The sequence shown here is derived from an EMBL/GenBank/DDBJ whole genome shotgun (WGS) entry which is preliminary data.</text>
</comment>
<keyword evidence="14" id="KW-1185">Reference proteome</keyword>
<evidence type="ECO:0000313" key="13">
    <source>
        <dbReference type="EMBL" id="KAG7586021.1"/>
    </source>
</evidence>
<comment type="pathway">
    <text evidence="2">Protein modification; protein ubiquitination.</text>
</comment>
<dbReference type="GO" id="GO:0008270">
    <property type="term" value="F:zinc ion binding"/>
    <property type="evidence" value="ECO:0007669"/>
    <property type="project" value="UniProtKB-KW"/>
</dbReference>
<dbReference type="GO" id="GO:0061630">
    <property type="term" value="F:ubiquitin protein ligase activity"/>
    <property type="evidence" value="ECO:0007669"/>
    <property type="project" value="UniProtKB-EC"/>
</dbReference>
<evidence type="ECO:0000259" key="12">
    <source>
        <dbReference type="PROSITE" id="PS51081"/>
    </source>
</evidence>
<evidence type="ECO:0000256" key="5">
    <source>
        <dbReference type="ARBA" id="ARBA00022723"/>
    </source>
</evidence>
<accession>A0A8T2BQW7</accession>
<evidence type="ECO:0000256" key="7">
    <source>
        <dbReference type="ARBA" id="ARBA00022786"/>
    </source>
</evidence>
<evidence type="ECO:0000256" key="2">
    <source>
        <dbReference type="ARBA" id="ARBA00004906"/>
    </source>
</evidence>
<feature type="compositionally biased region" description="Polar residues" evidence="10">
    <location>
        <begin position="1"/>
        <end position="18"/>
    </location>
</feature>
<comment type="catalytic activity">
    <reaction evidence="1">
        <text>S-ubiquitinyl-[E2 ubiquitin-conjugating enzyme]-L-cysteine + [acceptor protein]-L-lysine = [E2 ubiquitin-conjugating enzyme]-L-cysteine + N(6)-ubiquitinyl-[acceptor protein]-L-lysine.</text>
        <dbReference type="EC" id="2.3.2.27"/>
    </reaction>
</comment>
<dbReference type="EMBL" id="JAEFBK010000007">
    <property type="protein sequence ID" value="KAG7586021.1"/>
    <property type="molecule type" value="Genomic_DNA"/>
</dbReference>
<dbReference type="CDD" id="cd16571">
    <property type="entry name" value="RING-HC_SIAHs"/>
    <property type="match status" value="1"/>
</dbReference>
<evidence type="ECO:0000256" key="10">
    <source>
        <dbReference type="SAM" id="MobiDB-lite"/>
    </source>
</evidence>
<protein>
    <recommendedName>
        <fullName evidence="3">RING-type E3 ubiquitin transferase</fullName>
        <ecNumber evidence="3">2.3.2.27</ecNumber>
    </recommendedName>
</protein>
<evidence type="ECO:0000313" key="14">
    <source>
        <dbReference type="Proteomes" id="UP000694240"/>
    </source>
</evidence>
<dbReference type="InterPro" id="IPR001841">
    <property type="entry name" value="Znf_RING"/>
</dbReference>
<keyword evidence="5" id="KW-0479">Metal-binding</keyword>